<comment type="pathway">
    <text evidence="1">Amino-acid degradation; L-arginine degradation via ADI pathway; carbamoyl phosphate from L-arginine: step 1/2.</text>
</comment>
<dbReference type="PRINTS" id="PR01466">
    <property type="entry name" value="ARGDEIMINASE"/>
</dbReference>
<keyword evidence="7" id="KW-1185">Reference proteome</keyword>
<comment type="similarity">
    <text evidence="2">Belongs to the arginine deiminase family.</text>
</comment>
<dbReference type="PANTHER" id="PTHR47271:SF2">
    <property type="entry name" value="ARGININE DEIMINASE"/>
    <property type="match status" value="1"/>
</dbReference>
<gene>
    <name evidence="6" type="ORF">DVJ77_17355</name>
</gene>
<dbReference type="EMBL" id="QQAH01000017">
    <property type="protein sequence ID" value="RDD80402.1"/>
    <property type="molecule type" value="Genomic_DNA"/>
</dbReference>
<reference evidence="6 7" key="1">
    <citation type="submission" date="2018-07" db="EMBL/GenBank/DDBJ databases">
        <title>Dyella tabacisoli L4-6T, whole genome shotgun sequence.</title>
        <authorList>
            <person name="Zhou X.-K."/>
            <person name="Li W.-J."/>
            <person name="Duan Y.-Q."/>
        </authorList>
    </citation>
    <scope>NUCLEOTIDE SEQUENCE [LARGE SCALE GENOMIC DNA]</scope>
    <source>
        <strain evidence="6 7">L4-6</strain>
    </source>
</reference>
<protein>
    <recommendedName>
        <fullName evidence="3">arginine deiminase</fullName>
        <ecNumber evidence="3">3.5.3.6</ecNumber>
    </recommendedName>
</protein>
<proteinExistence type="inferred from homology"/>
<organism evidence="6 7">
    <name type="scientific">Dyella tabacisoli</name>
    <dbReference type="NCBI Taxonomy" id="2282381"/>
    <lineage>
        <taxon>Bacteria</taxon>
        <taxon>Pseudomonadati</taxon>
        <taxon>Pseudomonadota</taxon>
        <taxon>Gammaproteobacteria</taxon>
        <taxon>Lysobacterales</taxon>
        <taxon>Rhodanobacteraceae</taxon>
        <taxon>Dyella</taxon>
    </lineage>
</organism>
<name>A0A369UI21_9GAMM</name>
<evidence type="ECO:0000256" key="2">
    <source>
        <dbReference type="ARBA" id="ARBA00010206"/>
    </source>
</evidence>
<dbReference type="PANTHER" id="PTHR47271">
    <property type="entry name" value="ARGININE DEIMINASE"/>
    <property type="match status" value="1"/>
</dbReference>
<keyword evidence="4" id="KW-0378">Hydrolase</keyword>
<evidence type="ECO:0000256" key="1">
    <source>
        <dbReference type="ARBA" id="ARBA00005213"/>
    </source>
</evidence>
<evidence type="ECO:0000256" key="5">
    <source>
        <dbReference type="ARBA" id="ARBA00049429"/>
    </source>
</evidence>
<accession>A0A369UI21</accession>
<dbReference type="Gene3D" id="3.75.10.10">
    <property type="entry name" value="L-arginine/glycine Amidinotransferase, Chain A"/>
    <property type="match status" value="2"/>
</dbReference>
<dbReference type="OrthoDB" id="9807502at2"/>
<dbReference type="GO" id="GO:0019546">
    <property type="term" value="P:L-arginine deiminase pathway"/>
    <property type="evidence" value="ECO:0007669"/>
    <property type="project" value="TreeGrafter"/>
</dbReference>
<dbReference type="InterPro" id="IPR003876">
    <property type="entry name" value="Arg_deiminase"/>
</dbReference>
<comment type="catalytic activity">
    <reaction evidence="5">
        <text>L-arginine + H2O = L-citrulline + NH4(+)</text>
        <dbReference type="Rhea" id="RHEA:19597"/>
        <dbReference type="ChEBI" id="CHEBI:15377"/>
        <dbReference type="ChEBI" id="CHEBI:28938"/>
        <dbReference type="ChEBI" id="CHEBI:32682"/>
        <dbReference type="ChEBI" id="CHEBI:57743"/>
        <dbReference type="EC" id="3.5.3.6"/>
    </reaction>
</comment>
<sequence length="441" mass="48874">MQQAPRIPYPKSSVSTSPYVVSDIAPLRRVIVNAPSPTDYHLEVATGNFLDYNPPPVEAASQHKQFERLLRASGAEVLSIEQLLDDAIEEARASGQFTTWLRATMPRLAPLANSITGATLLTRTRQVQFQTDAEGVYRHIVDHRLGFTFTRDVAVMTPRGLVLGNFASPSRRGEASLMRFATEFAPSLRDYPVVFDGMEEGLCLVGGDLQVVDERTLMVGVGHCTDPRVAPLLARRLQMDVITVQMRKGDAVRWKPSYDLLMQLFLHLDTCFTRVDDKLAVALPYFLEAEYADNDPLTRFLKGLVLEPTVDAEQARAAISSLADIGWVRRFRAGSGEEDTTIGRLKLVDLVRPWGWQVAFVGGPTDGFDMEHFFRIVLAEHQKQASNLVATSPGHVLAYEGAPRTKTALEACGAKVQTFNGRDLWPWCGGPHCLTLPLERG</sequence>
<dbReference type="EC" id="3.5.3.6" evidence="3"/>
<comment type="caution">
    <text evidence="6">The sequence shown here is derived from an EMBL/GenBank/DDBJ whole genome shotgun (WGS) entry which is preliminary data.</text>
</comment>
<evidence type="ECO:0000256" key="4">
    <source>
        <dbReference type="ARBA" id="ARBA00022801"/>
    </source>
</evidence>
<evidence type="ECO:0000256" key="3">
    <source>
        <dbReference type="ARBA" id="ARBA00012171"/>
    </source>
</evidence>
<evidence type="ECO:0000313" key="7">
    <source>
        <dbReference type="Proteomes" id="UP000253782"/>
    </source>
</evidence>
<evidence type="ECO:0000313" key="6">
    <source>
        <dbReference type="EMBL" id="RDD80402.1"/>
    </source>
</evidence>
<dbReference type="GO" id="GO:0016990">
    <property type="term" value="F:arginine deiminase activity"/>
    <property type="evidence" value="ECO:0007669"/>
    <property type="project" value="UniProtKB-EC"/>
</dbReference>
<dbReference type="AlphaFoldDB" id="A0A369UI21"/>
<dbReference type="SUPFAM" id="SSF55909">
    <property type="entry name" value="Pentein"/>
    <property type="match status" value="2"/>
</dbReference>
<dbReference type="Proteomes" id="UP000253782">
    <property type="component" value="Unassembled WGS sequence"/>
</dbReference>
<dbReference type="Pfam" id="PF02274">
    <property type="entry name" value="ADI"/>
    <property type="match status" value="2"/>
</dbReference>